<gene>
    <name evidence="1" type="ORF">Pint_00220</name>
</gene>
<comment type="caution">
    <text evidence="1">The sequence shown here is derived from an EMBL/GenBank/DDBJ whole genome shotgun (WGS) entry which is preliminary data.</text>
</comment>
<dbReference type="Proteomes" id="UP001163603">
    <property type="component" value="Chromosome 1"/>
</dbReference>
<evidence type="ECO:0000313" key="2">
    <source>
        <dbReference type="Proteomes" id="UP001163603"/>
    </source>
</evidence>
<name>A0ACC0ZK13_9ROSI</name>
<reference evidence="2" key="1">
    <citation type="journal article" date="2023" name="G3 (Bethesda)">
        <title>Genome assembly and association tests identify interacting loci associated with vigor, precocity, and sex in interspecific pistachio rootstocks.</title>
        <authorList>
            <person name="Palmer W."/>
            <person name="Jacygrad E."/>
            <person name="Sagayaradj S."/>
            <person name="Cavanaugh K."/>
            <person name="Han R."/>
            <person name="Bertier L."/>
            <person name="Beede B."/>
            <person name="Kafkas S."/>
            <person name="Golino D."/>
            <person name="Preece J."/>
            <person name="Michelmore R."/>
        </authorList>
    </citation>
    <scope>NUCLEOTIDE SEQUENCE [LARGE SCALE GENOMIC DNA]</scope>
</reference>
<protein>
    <submittedName>
        <fullName evidence="1">Uncharacterized protein</fullName>
    </submittedName>
</protein>
<evidence type="ECO:0000313" key="1">
    <source>
        <dbReference type="EMBL" id="KAJ0052057.1"/>
    </source>
</evidence>
<sequence length="208" mass="23340">MAKPRLSFLLILSISCMIMGTVEPSFARRSKSRAYVEASCRSTRYPQLCIQSLSGFTDTTELQSPQQLAHIALSVSLYKARYTRSYLFKVCKELKAIKAKDYQTVQDCLEQINSGIDQLTQSIKELRCLSQKVVNDDSLLRINNVETWVSAALTDASTCVEQFPGRNMSKLKATIKGKVLNVEQVTSNALALFHQFAVRYRASATKKP</sequence>
<keyword evidence="2" id="KW-1185">Reference proteome</keyword>
<dbReference type="EMBL" id="CM047736">
    <property type="protein sequence ID" value="KAJ0052057.1"/>
    <property type="molecule type" value="Genomic_DNA"/>
</dbReference>
<accession>A0ACC0ZK13</accession>
<proteinExistence type="predicted"/>
<organism evidence="1 2">
    <name type="scientific">Pistacia integerrima</name>
    <dbReference type="NCBI Taxonomy" id="434235"/>
    <lineage>
        <taxon>Eukaryota</taxon>
        <taxon>Viridiplantae</taxon>
        <taxon>Streptophyta</taxon>
        <taxon>Embryophyta</taxon>
        <taxon>Tracheophyta</taxon>
        <taxon>Spermatophyta</taxon>
        <taxon>Magnoliopsida</taxon>
        <taxon>eudicotyledons</taxon>
        <taxon>Gunneridae</taxon>
        <taxon>Pentapetalae</taxon>
        <taxon>rosids</taxon>
        <taxon>malvids</taxon>
        <taxon>Sapindales</taxon>
        <taxon>Anacardiaceae</taxon>
        <taxon>Pistacia</taxon>
    </lineage>
</organism>